<evidence type="ECO:0000313" key="5">
    <source>
        <dbReference type="Proteomes" id="UP000239706"/>
    </source>
</evidence>
<evidence type="ECO:0000256" key="1">
    <source>
        <dbReference type="ARBA" id="ARBA00022670"/>
    </source>
</evidence>
<sequence>MRELKSDEVKYCIEFTNLDEREENDYIPEYKQVYKEIKKALEIDKEGYNVYLIDDFSKKKLENIMNFINDNMKDVPPKDICYVVNVDSKNPKTIFVSNGKGKVFDKYVEDIQGIYLQKTYDFYNTSENKEKEKLLEIVQKSRSELVSKMVKIAEDNGFNIKFTTSGFTFIPIRGDGNAMSENEYDSLENQEKDDIITKVATLKVEAQDILDQIKDREEEGIESIKELMKKYYADVMKEIKDSYKKEFCQEELVMNFLDNMCSEIEKSLLDNYSMSYEDDEEGVHEIIYKYDVNVIVDNRNNKKPVCIYEDDPSLSNLLGNIEYENKNGVYITDVNLIKAGSILQANEGCIIIRVNNLLANPSAYYYLKKTLINGKVDIDYNRGYLELLSLNGLHPEHIDINEKIILIGDYETYNLLYSYDDDFKNIFKIKAEFNPVVKINEKTKASLMKNINNICKNNNLKSIKEDGIKEIAKFLSRKAENRNKMYFNIDELDRILTLANSKSKSESKDFIDKKDIISVAYNEEEIENEILEAFEENKIFINLKGKSVGEINGLTVLDTGYYCFGKPVRITCNCYNGEGNIIDVQKDSQLSGQIHIKAINILKGYINNLIGGYSKIPVDFNLSFEQVYGKIDGDSASVAEAIVMLSSLSRIEIKNNIAVTGSINQLGEVQPIGGINEKIEGFFKVCKKLDNTKDKAVLIPYSNRDNLVLSEEVEREVENGNFHIYTMENIKDAVNILMGNGSDTYKDVLDAIGKELKKYNDKKNAK</sequence>
<evidence type="ECO:0000259" key="3">
    <source>
        <dbReference type="PROSITE" id="PS51786"/>
    </source>
</evidence>
<dbReference type="EC" id="3.4.21.53" evidence="2"/>
<dbReference type="InterPro" id="IPR008269">
    <property type="entry name" value="Lon_proteolytic"/>
</dbReference>
<gene>
    <name evidence="4" type="primary">lon2_3</name>
    <name evidence="4" type="ORF">CLLI_13190</name>
</gene>
<keyword evidence="5" id="KW-1185">Reference proteome</keyword>
<feature type="active site" evidence="2">
    <location>
        <position position="635"/>
    </location>
</feature>
<dbReference type="GO" id="GO:0030163">
    <property type="term" value="P:protein catabolic process"/>
    <property type="evidence" value="ECO:0007669"/>
    <property type="project" value="InterPro"/>
</dbReference>
<dbReference type="Proteomes" id="UP000239706">
    <property type="component" value="Unassembled WGS sequence"/>
</dbReference>
<dbReference type="InterPro" id="IPR041699">
    <property type="entry name" value="AAA_32"/>
</dbReference>
<comment type="catalytic activity">
    <reaction evidence="2">
        <text>Hydrolysis of proteins in presence of ATP.</text>
        <dbReference type="EC" id="3.4.21.53"/>
    </reaction>
</comment>
<keyword evidence="2" id="KW-0720">Serine protease</keyword>
<organism evidence="4 5">
    <name type="scientific">Clostridium liquoris</name>
    <dbReference type="NCBI Taxonomy" id="1289519"/>
    <lineage>
        <taxon>Bacteria</taxon>
        <taxon>Bacillati</taxon>
        <taxon>Bacillota</taxon>
        <taxon>Clostridia</taxon>
        <taxon>Eubacteriales</taxon>
        <taxon>Clostridiaceae</taxon>
        <taxon>Clostridium</taxon>
    </lineage>
</organism>
<protein>
    <recommendedName>
        <fullName evidence="2">endopeptidase La</fullName>
        <ecNumber evidence="2">3.4.21.53</ecNumber>
    </recommendedName>
</protein>
<dbReference type="InterPro" id="IPR014721">
    <property type="entry name" value="Ribsml_uS5_D2-typ_fold_subgr"/>
</dbReference>
<dbReference type="OrthoDB" id="9758568at2"/>
<keyword evidence="2 4" id="KW-0378">Hydrolase</keyword>
<comment type="caution">
    <text evidence="4">The sequence shown here is derived from an EMBL/GenBank/DDBJ whole genome shotgun (WGS) entry which is preliminary data.</text>
</comment>
<dbReference type="PROSITE" id="PS51786">
    <property type="entry name" value="LON_PROTEOLYTIC"/>
    <property type="match status" value="1"/>
</dbReference>
<dbReference type="GO" id="GO:0004176">
    <property type="term" value="F:ATP-dependent peptidase activity"/>
    <property type="evidence" value="ECO:0007669"/>
    <property type="project" value="UniProtKB-UniRule"/>
</dbReference>
<name>A0A2T0B4M5_9CLOT</name>
<dbReference type="RefSeq" id="WP_106063438.1">
    <property type="nucleotide sequence ID" value="NZ_PVXO01000036.1"/>
</dbReference>
<dbReference type="EMBL" id="PVXO01000036">
    <property type="protein sequence ID" value="PRR78737.1"/>
    <property type="molecule type" value="Genomic_DNA"/>
</dbReference>
<dbReference type="GO" id="GO:0004252">
    <property type="term" value="F:serine-type endopeptidase activity"/>
    <property type="evidence" value="ECO:0007669"/>
    <property type="project" value="UniProtKB-UniRule"/>
</dbReference>
<dbReference type="Gene3D" id="3.30.230.10">
    <property type="match status" value="1"/>
</dbReference>
<dbReference type="GO" id="GO:0005524">
    <property type="term" value="F:ATP binding"/>
    <property type="evidence" value="ECO:0007669"/>
    <property type="project" value="InterPro"/>
</dbReference>
<dbReference type="PRINTS" id="PR00830">
    <property type="entry name" value="ENDOLAPTASE"/>
</dbReference>
<dbReference type="SUPFAM" id="SSF54211">
    <property type="entry name" value="Ribosomal protein S5 domain 2-like"/>
    <property type="match status" value="1"/>
</dbReference>
<dbReference type="Gene3D" id="3.40.50.300">
    <property type="entry name" value="P-loop containing nucleotide triphosphate hydrolases"/>
    <property type="match status" value="2"/>
</dbReference>
<evidence type="ECO:0000256" key="2">
    <source>
        <dbReference type="PROSITE-ProRule" id="PRU01122"/>
    </source>
</evidence>
<dbReference type="PANTHER" id="PTHR10046">
    <property type="entry name" value="ATP DEPENDENT LON PROTEASE FAMILY MEMBER"/>
    <property type="match status" value="1"/>
</dbReference>
<dbReference type="InterPro" id="IPR027065">
    <property type="entry name" value="Lon_Prtase"/>
</dbReference>
<dbReference type="Pfam" id="PF13654">
    <property type="entry name" value="AAA_32"/>
    <property type="match status" value="1"/>
</dbReference>
<reference evidence="4 5" key="1">
    <citation type="submission" date="2018-03" db="EMBL/GenBank/DDBJ databases">
        <title>Genome sequence of Clostridium liquoris DSM 100320.</title>
        <authorList>
            <person name="Poehlein A."/>
            <person name="Daniel R."/>
        </authorList>
    </citation>
    <scope>NUCLEOTIDE SEQUENCE [LARGE SCALE GENOMIC DNA]</scope>
    <source>
        <strain evidence="4 5">DSM 100320</strain>
    </source>
</reference>
<dbReference type="InterPro" id="IPR020568">
    <property type="entry name" value="Ribosomal_Su5_D2-typ_SF"/>
</dbReference>
<comment type="similarity">
    <text evidence="2">Belongs to the peptidase S16 family.</text>
</comment>
<dbReference type="Gene3D" id="1.10.8.60">
    <property type="match status" value="1"/>
</dbReference>
<dbReference type="AlphaFoldDB" id="A0A2T0B4M5"/>
<evidence type="ECO:0000313" key="4">
    <source>
        <dbReference type="EMBL" id="PRR78737.1"/>
    </source>
</evidence>
<proteinExistence type="inferred from homology"/>
<dbReference type="Pfam" id="PF05362">
    <property type="entry name" value="Lon_C"/>
    <property type="match status" value="1"/>
</dbReference>
<keyword evidence="1 2" id="KW-0645">Protease</keyword>
<accession>A0A2T0B4M5</accession>
<feature type="domain" description="Lon proteolytic" evidence="3">
    <location>
        <begin position="545"/>
        <end position="740"/>
    </location>
</feature>
<feature type="active site" evidence="2">
    <location>
        <position position="678"/>
    </location>
</feature>
<dbReference type="InterPro" id="IPR027417">
    <property type="entry name" value="P-loop_NTPase"/>
</dbReference>
<dbReference type="GO" id="GO:0006508">
    <property type="term" value="P:proteolysis"/>
    <property type="evidence" value="ECO:0007669"/>
    <property type="project" value="UniProtKB-KW"/>
</dbReference>